<dbReference type="AlphaFoldDB" id="A0AAN9AGX9"/>
<reference evidence="11 12" key="1">
    <citation type="submission" date="2023-11" db="EMBL/GenBank/DDBJ databases">
        <title>Halocaridina rubra genome assembly.</title>
        <authorList>
            <person name="Smith C."/>
        </authorList>
    </citation>
    <scope>NUCLEOTIDE SEQUENCE [LARGE SCALE GENOMIC DNA]</scope>
    <source>
        <strain evidence="11">EP-1</strain>
        <tissue evidence="11">Whole</tissue>
    </source>
</reference>
<feature type="domain" description="VWFA" evidence="10">
    <location>
        <begin position="7"/>
        <end position="225"/>
    </location>
</feature>
<evidence type="ECO:0000256" key="1">
    <source>
        <dbReference type="ARBA" id="ARBA00004123"/>
    </source>
</evidence>
<dbReference type="EMBL" id="JAXCGZ010000107">
    <property type="protein sequence ID" value="KAK7086682.1"/>
    <property type="molecule type" value="Genomic_DNA"/>
</dbReference>
<evidence type="ECO:0000256" key="7">
    <source>
        <dbReference type="ARBA" id="ARBA00023242"/>
    </source>
</evidence>
<evidence type="ECO:0000256" key="4">
    <source>
        <dbReference type="ARBA" id="ARBA00023015"/>
    </source>
</evidence>
<evidence type="ECO:0000256" key="5">
    <source>
        <dbReference type="ARBA" id="ARBA00023159"/>
    </source>
</evidence>
<dbReference type="GO" id="GO:0016592">
    <property type="term" value="C:mediator complex"/>
    <property type="evidence" value="ECO:0007669"/>
    <property type="project" value="TreeGrafter"/>
</dbReference>
<dbReference type="SUPFAM" id="SSF53300">
    <property type="entry name" value="vWA-like"/>
    <property type="match status" value="1"/>
</dbReference>
<evidence type="ECO:0000313" key="11">
    <source>
        <dbReference type="EMBL" id="KAK7086682.1"/>
    </source>
</evidence>
<evidence type="ECO:0000256" key="8">
    <source>
        <dbReference type="ARBA" id="ARBA00031958"/>
    </source>
</evidence>
<dbReference type="GO" id="GO:0005667">
    <property type="term" value="C:transcription regulator complex"/>
    <property type="evidence" value="ECO:0007669"/>
    <property type="project" value="TreeGrafter"/>
</dbReference>
<sequence>MNYDRSDVVFVIEKSISLKKYLPELLEAYITPTISCFGGGLSEETDVFFSQSSLVQYGAVFYGTELSLLGSWGQVESYGPTCSEREIFSAINNACYTCKNLTRQAFILEGLQAALNLFEKMKQHSQVAENVQRSCILITQSTPMSNPWSPTSPEKVLLEIKRVGIQLSIISAHKLVELYRLFDAAGGDYQANPAKNYASKPQHLVLLNGVTLQERALSPSLISTYTPVTAVPTPPTTHGTGSVGVTVCTATGPGPSPSSNISGAATPSSGAAGSPAPQPMVRPNVPVGQPTLPPINPNAPPGGRMRAPMGIGTNRPRWSAGPGPRGMIVNQAQQTLQGDSMTGKVQQPGVPNVDMQTGLPSIQQPQIQCPNVPGAPGVGQGMNMQSQRTVVWQGTLEWQEKKADSNSRIVHQVTCKMTSLIANGEPEVKAEGWSQRLTMQMIPKTILGSIGNTFFKNVNTVMFLPDQSHALDTLTAFLFKGMAGCVHVSPAGPAQQSDVKIIILLFSSEKKAYVGFIPLDQTSFVNKIKNVIHSAKKGQLPGALMQPGGVPTSNPSPAPPMMVPGNPGIQSMPTNAGMMHPGMTPLIQQNPNLTQVLSQPANQGLAGGQMQQITVPQGTNMGQPGGSGVTVSGPIGGCPSMLASQLATRPTLGMQQQPTEQEKIQIMMRQSQQNQIRQQLQQQLQQRPVSCAPIGQSRMMQPTMQNPGLRQLLQQQQQVRLQQQQQVHQQQQQQQQQQIIMMQQQGIRPQLTQQGQQVLGQTINQQGMGQQTMGQQTMGQQTMNQQGVTNHVFGHRIFNV</sequence>
<protein>
    <recommendedName>
        <fullName evidence="3">Mediator of RNA polymerase II transcription subunit 25</fullName>
    </recommendedName>
    <alternativeName>
        <fullName evidence="8">Mediator complex subunit 25</fullName>
    </alternativeName>
</protein>
<feature type="region of interest" description="Disordered" evidence="9">
    <location>
        <begin position="250"/>
        <end position="284"/>
    </location>
</feature>
<dbReference type="Gene3D" id="2.40.290.30">
    <property type="entry name" value="Mediator complex subunit 25, ACID domain"/>
    <property type="match status" value="1"/>
</dbReference>
<evidence type="ECO:0000256" key="3">
    <source>
        <dbReference type="ARBA" id="ARBA00019694"/>
    </source>
</evidence>
<comment type="caution">
    <text evidence="11">The sequence shown here is derived from an EMBL/GenBank/DDBJ whole genome shotgun (WGS) entry which is preliminary data.</text>
</comment>
<dbReference type="Proteomes" id="UP001381693">
    <property type="component" value="Unassembled WGS sequence"/>
</dbReference>
<evidence type="ECO:0000256" key="2">
    <source>
        <dbReference type="ARBA" id="ARBA00009102"/>
    </source>
</evidence>
<keyword evidence="5" id="KW-0010">Activator</keyword>
<keyword evidence="12" id="KW-1185">Reference proteome</keyword>
<dbReference type="Pfam" id="PF11232">
    <property type="entry name" value="Med25"/>
    <property type="match status" value="1"/>
</dbReference>
<dbReference type="InterPro" id="IPR021394">
    <property type="entry name" value="Med25_PTOV"/>
</dbReference>
<gene>
    <name evidence="11" type="primary">MED25</name>
    <name evidence="11" type="ORF">SK128_019682</name>
</gene>
<dbReference type="GO" id="GO:0045944">
    <property type="term" value="P:positive regulation of transcription by RNA polymerase II"/>
    <property type="evidence" value="ECO:0007669"/>
    <property type="project" value="TreeGrafter"/>
</dbReference>
<dbReference type="PROSITE" id="PS50234">
    <property type="entry name" value="VWFA"/>
    <property type="match status" value="1"/>
</dbReference>
<proteinExistence type="inferred from homology"/>
<organism evidence="11 12">
    <name type="scientific">Halocaridina rubra</name>
    <name type="common">Hawaiian red shrimp</name>
    <dbReference type="NCBI Taxonomy" id="373956"/>
    <lineage>
        <taxon>Eukaryota</taxon>
        <taxon>Metazoa</taxon>
        <taxon>Ecdysozoa</taxon>
        <taxon>Arthropoda</taxon>
        <taxon>Crustacea</taxon>
        <taxon>Multicrustacea</taxon>
        <taxon>Malacostraca</taxon>
        <taxon>Eumalacostraca</taxon>
        <taxon>Eucarida</taxon>
        <taxon>Decapoda</taxon>
        <taxon>Pleocyemata</taxon>
        <taxon>Caridea</taxon>
        <taxon>Atyoidea</taxon>
        <taxon>Atyidae</taxon>
        <taxon>Halocaridina</taxon>
    </lineage>
</organism>
<keyword evidence="7" id="KW-0539">Nucleus</keyword>
<dbReference type="PANTHER" id="PTHR12433">
    <property type="entry name" value="MEDIATOR OF RNA POLYMERASE II TRANSCRIPTION SUBUNIT 25"/>
    <property type="match status" value="1"/>
</dbReference>
<keyword evidence="4" id="KW-0805">Transcription regulation</keyword>
<comment type="subcellular location">
    <subcellularLocation>
        <location evidence="1">Nucleus</location>
    </subcellularLocation>
</comment>
<dbReference type="InterPro" id="IPR002035">
    <property type="entry name" value="VWF_A"/>
</dbReference>
<evidence type="ECO:0000256" key="9">
    <source>
        <dbReference type="SAM" id="MobiDB-lite"/>
    </source>
</evidence>
<feature type="compositionally biased region" description="Low complexity" evidence="9">
    <location>
        <begin position="250"/>
        <end position="275"/>
    </location>
</feature>
<evidence type="ECO:0000313" key="12">
    <source>
        <dbReference type="Proteomes" id="UP001381693"/>
    </source>
</evidence>
<dbReference type="Pfam" id="PF11265">
    <property type="entry name" value="Med25_VWA"/>
    <property type="match status" value="1"/>
</dbReference>
<evidence type="ECO:0000256" key="6">
    <source>
        <dbReference type="ARBA" id="ARBA00023163"/>
    </source>
</evidence>
<comment type="similarity">
    <text evidence="2">Belongs to the Mediator complex subunit 25 family.</text>
</comment>
<evidence type="ECO:0000259" key="10">
    <source>
        <dbReference type="PROSITE" id="PS50234"/>
    </source>
</evidence>
<dbReference type="InterPro" id="IPR038196">
    <property type="entry name" value="Med25_PTOV_sf"/>
</dbReference>
<dbReference type="InterPro" id="IPR036465">
    <property type="entry name" value="vWFA_dom_sf"/>
</dbReference>
<name>A0AAN9AGX9_HALRR</name>
<dbReference type="InterPro" id="IPR021419">
    <property type="entry name" value="Mediator_Med25_VWA"/>
</dbReference>
<accession>A0AAN9AGX9</accession>
<keyword evidence="6" id="KW-0804">Transcription</keyword>
<dbReference type="PANTHER" id="PTHR12433:SF11">
    <property type="entry name" value="MEDIATOR OF RNA POLYMERASE II TRANSCRIPTION SUBUNIT 25"/>
    <property type="match status" value="1"/>
</dbReference>